<accession>A0ABW9MAF5</accession>
<reference evidence="7 8" key="1">
    <citation type="journal article" date="2025" name="Anaerobe">
        <title>Description of Anaerococcus kampingiae sp. nov., Anaerococcus groningensis sp. nov., Anaerococcus martiniensis sp. nov., and Anaerococcus cruorum sp. nov., isolated from human clinical specimens.</title>
        <authorList>
            <person name="Boiten K.E."/>
            <person name="Meijer J."/>
            <person name="van Wezel E.M."/>
            <person name="Veloo A.C.M."/>
        </authorList>
    </citation>
    <scope>NUCLEOTIDE SEQUENCE [LARGE SCALE GENOMIC DNA]</scope>
    <source>
        <strain evidence="7 8">ENR0831</strain>
    </source>
</reference>
<keyword evidence="2 6" id="KW-0547">Nucleotide-binding</keyword>
<feature type="binding site" evidence="6">
    <location>
        <begin position="160"/>
        <end position="162"/>
    </location>
    <ligand>
        <name>ATP</name>
        <dbReference type="ChEBI" id="CHEBI:30616"/>
    </ligand>
</feature>
<evidence type="ECO:0000256" key="1">
    <source>
        <dbReference type="ARBA" id="ARBA00022490"/>
    </source>
</evidence>
<dbReference type="NCBIfam" id="NF010539">
    <property type="entry name" value="PRK13927.1"/>
    <property type="match status" value="1"/>
</dbReference>
<dbReference type="Gene3D" id="3.30.420.40">
    <property type="match status" value="2"/>
</dbReference>
<evidence type="ECO:0000256" key="3">
    <source>
        <dbReference type="ARBA" id="ARBA00022840"/>
    </source>
</evidence>
<dbReference type="Proteomes" id="UP001637996">
    <property type="component" value="Unassembled WGS sequence"/>
</dbReference>
<keyword evidence="8" id="KW-1185">Reference proteome</keyword>
<evidence type="ECO:0000313" key="8">
    <source>
        <dbReference type="Proteomes" id="UP001637996"/>
    </source>
</evidence>
<keyword evidence="1 6" id="KW-0963">Cytoplasm</keyword>
<dbReference type="CDD" id="cd10225">
    <property type="entry name" value="ASKHA_NBD_MreB-like"/>
    <property type="match status" value="1"/>
</dbReference>
<name>A0ABW9MAF5_9FIRM</name>
<keyword evidence="4 6" id="KW-0133">Cell shape</keyword>
<evidence type="ECO:0000313" key="7">
    <source>
        <dbReference type="EMBL" id="MFO3665115.1"/>
    </source>
</evidence>
<dbReference type="PANTHER" id="PTHR42749:SF1">
    <property type="entry name" value="CELL SHAPE-DETERMINING PROTEIN MREB"/>
    <property type="match status" value="1"/>
</dbReference>
<dbReference type="HAMAP" id="MF_02207">
    <property type="entry name" value="MreB"/>
    <property type="match status" value="1"/>
</dbReference>
<dbReference type="PRINTS" id="PR01652">
    <property type="entry name" value="SHAPEPROTEIN"/>
</dbReference>
<dbReference type="InterPro" id="IPR056546">
    <property type="entry name" value="MreB_MamK-like"/>
</dbReference>
<dbReference type="InterPro" id="IPR004753">
    <property type="entry name" value="MreB"/>
</dbReference>
<dbReference type="Pfam" id="PF06723">
    <property type="entry name" value="MreB_Mbl"/>
    <property type="match status" value="1"/>
</dbReference>
<evidence type="ECO:0000256" key="6">
    <source>
        <dbReference type="HAMAP-Rule" id="MF_02207"/>
    </source>
</evidence>
<proteinExistence type="inferred from homology"/>
<comment type="subcellular location">
    <subcellularLocation>
        <location evidence="6">Cytoplasm</location>
    </subcellularLocation>
    <text evidence="6">Membrane-associated.</text>
</comment>
<dbReference type="PANTHER" id="PTHR42749">
    <property type="entry name" value="CELL SHAPE-DETERMINING PROTEIN MREB"/>
    <property type="match status" value="1"/>
</dbReference>
<feature type="binding site" evidence="6">
    <location>
        <begin position="208"/>
        <end position="211"/>
    </location>
    <ligand>
        <name>ATP</name>
        <dbReference type="ChEBI" id="CHEBI:30616"/>
    </ligand>
</feature>
<dbReference type="RefSeq" id="WP_410030833.1">
    <property type="nucleotide sequence ID" value="NZ_JBGMEI010000002.1"/>
</dbReference>
<sequence length="336" mass="36818">MNLRMVATDFAIDLGTSNILVYKKNESVIIDEPSMIVLDQNNTKVLAIGQEAKDMIGKTPSNIHVVKPIENGVITDFNLTEAMLKHFFNQVNPGTSIFQPKVVICVPSGITDIESRAIEDAALHAGSRDIILVDESLAAAFGMGLTPEDPRGILLLNLGAGTSEVSVISLNGIVTSKTINKGGDYIDDAIIDLFREKKRLDIGRQIAEDIKINLLSLRVKDGENSMSVDGRDLLSAAPKTVDIKSKDLVECIMPYADEIVSMIYEVLEKIPPELTADIKKDGFGLTGGISKVRGLREYIEHKLNLSSYLSENPETDAILGTGKILEDPDRFFKYRK</sequence>
<comment type="function">
    <text evidence="6">Forms membrane-associated dynamic filaments that are essential for cell shape determination. Acts by regulating cell wall synthesis and cell elongation, and thus cell shape. A feedback loop between cell geometry and MreB localization may maintain elongated cell shape by targeting cell wall growth to regions of negative cell wall curvature.</text>
</comment>
<comment type="caution">
    <text evidence="6">Lacks conserved residue(s) required for the propagation of feature annotation.</text>
</comment>
<evidence type="ECO:0000256" key="5">
    <source>
        <dbReference type="ARBA" id="ARBA00023458"/>
    </source>
</evidence>
<evidence type="ECO:0000256" key="2">
    <source>
        <dbReference type="ARBA" id="ARBA00022741"/>
    </source>
</evidence>
<evidence type="ECO:0000256" key="4">
    <source>
        <dbReference type="ARBA" id="ARBA00022960"/>
    </source>
</evidence>
<organism evidence="7 8">
    <name type="scientific">Anaerococcus martiniensis</name>
    <dbReference type="NCBI Taxonomy" id="3115615"/>
    <lineage>
        <taxon>Bacteria</taxon>
        <taxon>Bacillati</taxon>
        <taxon>Bacillota</taxon>
        <taxon>Tissierellia</taxon>
        <taxon>Tissierellales</taxon>
        <taxon>Peptoniphilaceae</taxon>
        <taxon>Anaerococcus</taxon>
    </lineage>
</organism>
<dbReference type="InterPro" id="IPR043129">
    <property type="entry name" value="ATPase_NBD"/>
</dbReference>
<protein>
    <recommendedName>
        <fullName evidence="6">Cell shape-determining protein MreB</fullName>
    </recommendedName>
</protein>
<keyword evidence="3 6" id="KW-0067">ATP-binding</keyword>
<dbReference type="EMBL" id="JBGMEI010000002">
    <property type="protein sequence ID" value="MFO3665115.1"/>
    <property type="molecule type" value="Genomic_DNA"/>
</dbReference>
<dbReference type="SUPFAM" id="SSF53067">
    <property type="entry name" value="Actin-like ATPase domain"/>
    <property type="match status" value="2"/>
</dbReference>
<comment type="similarity">
    <text evidence="5 6">Belongs to the FtsA/MreB family.</text>
</comment>
<comment type="caution">
    <text evidence="7">The sequence shown here is derived from an EMBL/GenBank/DDBJ whole genome shotgun (WGS) entry which is preliminary data.</text>
</comment>
<gene>
    <name evidence="6" type="primary">mreB</name>
    <name evidence="7" type="ORF">ACCQ41_02455</name>
</gene>
<comment type="subunit">
    <text evidence="6">Forms polymers.</text>
</comment>